<keyword evidence="2" id="KW-1133">Transmembrane helix</keyword>
<evidence type="ECO:0000256" key="2">
    <source>
        <dbReference type="SAM" id="Phobius"/>
    </source>
</evidence>
<feature type="region of interest" description="Disordered" evidence="1">
    <location>
        <begin position="1"/>
        <end position="33"/>
    </location>
</feature>
<reference evidence="3" key="2">
    <citation type="journal article" date="2023" name="Microbiol Resour">
        <title>Decontamination and Annotation of the Draft Genome Sequence of the Oomycete Lagenidium giganteum ARSEF 373.</title>
        <authorList>
            <person name="Morgan W.R."/>
            <person name="Tartar A."/>
        </authorList>
    </citation>
    <scope>NUCLEOTIDE SEQUENCE</scope>
    <source>
        <strain evidence="3">ARSEF 373</strain>
    </source>
</reference>
<feature type="transmembrane region" description="Helical" evidence="2">
    <location>
        <begin position="45"/>
        <end position="64"/>
    </location>
</feature>
<dbReference type="EMBL" id="DAKRPA010000014">
    <property type="protein sequence ID" value="DBA03902.1"/>
    <property type="molecule type" value="Genomic_DNA"/>
</dbReference>
<dbReference type="Proteomes" id="UP001146120">
    <property type="component" value="Unassembled WGS sequence"/>
</dbReference>
<keyword evidence="4" id="KW-1185">Reference proteome</keyword>
<comment type="caution">
    <text evidence="3">The sequence shown here is derived from an EMBL/GenBank/DDBJ whole genome shotgun (WGS) entry which is preliminary data.</text>
</comment>
<organism evidence="3 4">
    <name type="scientific">Lagenidium giganteum</name>
    <dbReference type="NCBI Taxonomy" id="4803"/>
    <lineage>
        <taxon>Eukaryota</taxon>
        <taxon>Sar</taxon>
        <taxon>Stramenopiles</taxon>
        <taxon>Oomycota</taxon>
        <taxon>Peronosporomycetes</taxon>
        <taxon>Pythiales</taxon>
        <taxon>Pythiaceae</taxon>
    </lineage>
</organism>
<evidence type="ECO:0000256" key="1">
    <source>
        <dbReference type="SAM" id="MobiDB-lite"/>
    </source>
</evidence>
<keyword evidence="2" id="KW-0472">Membrane</keyword>
<gene>
    <name evidence="3" type="ORF">N0F65_004592</name>
</gene>
<protein>
    <submittedName>
        <fullName evidence="3">Uncharacterized protein</fullName>
    </submittedName>
</protein>
<feature type="compositionally biased region" description="Basic and acidic residues" evidence="1">
    <location>
        <begin position="1"/>
        <end position="19"/>
    </location>
</feature>
<sequence length="624" mass="66476">MKPAERHHNNSDASTDHDLAVPTTPGAEYAPYNGGAKAKAKRTRMIHMGLGIFVLVNIIVLYVLHFADRGNNSESHGTAAGTIDRKDLSVSNVVGVKEDYAMSFGPDGKLRVGAGTTAYLEAATLPDASNKLQYIKFAKTGVSKPFYNDILMSYQQSGADGSVSTVLTTCKADLATKKVTIAPVRDGNTLAKLRVQGMVALSDKLAMVLAIEDHIKYYTAHLVPVTLGDNGAISVLADNQVMAVNNSATSFLTRLSDNTFAVTYFEPYSATEEYSQRVKLGQVSDSGKVSFVEGADSKFGLPNVKDMSTQFGRPIAVGTKGQDMLVPWYTDDMAATKANLTISGSKGLCVTPFSFDGKVLNSSAAVCNPNYQPAYLLSSAKLTDNVGALMFYNRATNFALTLVTVEFSPLTGAPTFRSTYVLEEASGAFEFGLANFGFYPEPVFHVLSNNRVAIAFLNPSNAGKPSVKVIKFSSDLSFDELSPLMPIAKNDFTVAANESNAAGSISMDVMPLEMGFLTAFAGSWAGKQQQRLSLVESYGKPVGVVSNSKSSEVSVAMSGTVKVNTKLTSGKSYYASTEGTLYTPSSNTDDSFVLAKDGDIVLSKDGLVGVALSSDKLFVASTWN</sequence>
<evidence type="ECO:0000313" key="3">
    <source>
        <dbReference type="EMBL" id="DBA03902.1"/>
    </source>
</evidence>
<accession>A0AAV2ZEI8</accession>
<proteinExistence type="predicted"/>
<keyword evidence="2" id="KW-0812">Transmembrane</keyword>
<name>A0AAV2ZEI8_9STRA</name>
<reference evidence="3" key="1">
    <citation type="submission" date="2022-11" db="EMBL/GenBank/DDBJ databases">
        <authorList>
            <person name="Morgan W.R."/>
            <person name="Tartar A."/>
        </authorList>
    </citation>
    <scope>NUCLEOTIDE SEQUENCE</scope>
    <source>
        <strain evidence="3">ARSEF 373</strain>
    </source>
</reference>
<evidence type="ECO:0000313" key="4">
    <source>
        <dbReference type="Proteomes" id="UP001146120"/>
    </source>
</evidence>
<dbReference type="AlphaFoldDB" id="A0AAV2ZEI8"/>